<protein>
    <submittedName>
        <fullName evidence="2">Uncharacterized protein</fullName>
    </submittedName>
</protein>
<proteinExistence type="predicted"/>
<evidence type="ECO:0000313" key="2">
    <source>
        <dbReference type="EMBL" id="TMQ61657.1"/>
    </source>
</evidence>
<feature type="region of interest" description="Disordered" evidence="1">
    <location>
        <begin position="1"/>
        <end position="37"/>
    </location>
</feature>
<sequence length="66" mass="6958">MLVARPTPRPWRPPAPPPPVPPPPPPPPPPPTLRLSEATLMPPLEPGLLVVSLEPDDAWPTSSAAP</sequence>
<evidence type="ECO:0000313" key="3">
    <source>
        <dbReference type="Proteomes" id="UP000316609"/>
    </source>
</evidence>
<gene>
    <name evidence="2" type="ORF">E6K78_12555</name>
</gene>
<name>A0A538TDH9_UNCEI</name>
<comment type="caution">
    <text evidence="2">The sequence shown here is derived from an EMBL/GenBank/DDBJ whole genome shotgun (WGS) entry which is preliminary data.</text>
</comment>
<feature type="compositionally biased region" description="Pro residues" evidence="1">
    <location>
        <begin position="7"/>
        <end position="32"/>
    </location>
</feature>
<dbReference type="EMBL" id="VBOY01000165">
    <property type="protein sequence ID" value="TMQ61657.1"/>
    <property type="molecule type" value="Genomic_DNA"/>
</dbReference>
<dbReference type="Proteomes" id="UP000316609">
    <property type="component" value="Unassembled WGS sequence"/>
</dbReference>
<accession>A0A538TDH9</accession>
<evidence type="ECO:0000256" key="1">
    <source>
        <dbReference type="SAM" id="MobiDB-lite"/>
    </source>
</evidence>
<reference evidence="2 3" key="1">
    <citation type="journal article" date="2019" name="Nat. Microbiol.">
        <title>Mediterranean grassland soil C-N compound turnover is dependent on rainfall and depth, and is mediated by genomically divergent microorganisms.</title>
        <authorList>
            <person name="Diamond S."/>
            <person name="Andeer P.F."/>
            <person name="Li Z."/>
            <person name="Crits-Christoph A."/>
            <person name="Burstein D."/>
            <person name="Anantharaman K."/>
            <person name="Lane K.R."/>
            <person name="Thomas B.C."/>
            <person name="Pan C."/>
            <person name="Northen T.R."/>
            <person name="Banfield J.F."/>
        </authorList>
    </citation>
    <scope>NUCLEOTIDE SEQUENCE [LARGE SCALE GENOMIC DNA]</scope>
    <source>
        <strain evidence="2">WS_8</strain>
    </source>
</reference>
<dbReference type="AlphaFoldDB" id="A0A538TDH9"/>
<organism evidence="2 3">
    <name type="scientific">Eiseniibacteriota bacterium</name>
    <dbReference type="NCBI Taxonomy" id="2212470"/>
    <lineage>
        <taxon>Bacteria</taxon>
        <taxon>Candidatus Eiseniibacteriota</taxon>
    </lineage>
</organism>